<dbReference type="GO" id="GO:0005763">
    <property type="term" value="C:mitochondrial small ribosomal subunit"/>
    <property type="evidence" value="ECO:0007669"/>
    <property type="project" value="TreeGrafter"/>
</dbReference>
<keyword evidence="3" id="KW-0689">Ribosomal protein</keyword>
<comment type="caution">
    <text evidence="3">The sequence shown here is derived from an EMBL/GenBank/DDBJ whole genome shotgun (WGS) entry which is preliminary data.</text>
</comment>
<sequence length="413" mass="46986">MASASASSATRLCVLACRQAPRLQPISSRVPRLAASPCAVPRRPFTTSPARWEDEPPKKDQPPVTEAAAPAATEGDLEAAAEEPRLSKPRAANQSKGGDIDLQSLEILDISAKDHGYGSFEEYIQGRLQEPGQPSDPRTQREFEKSIADVEKVKVVKSSFWYDEDDPEMDCDEVEEFDEDDMTEMAHAKLEEIKEMRHYNRLAVWELPLLSKLAKPFVPPSESQPLRWRYTTYFGDTHPAEKKVVVQFAPDDLKLTKQQTEKLKKLAGTRYNPETEIVKMSCESYEHQAQNKRYLLGVIDKLIAEAKDPRDTFEDVPLDTRHHQVKPKPRFPKEWLMTEERRKFLDESRERLKLAEVQRMESGEIVDGKQAIEGYLVEKMREEQEKAAQVAELVAAQPAKSNARSSMGRPRRA</sequence>
<evidence type="ECO:0000313" key="4">
    <source>
        <dbReference type="Proteomes" id="UP000029964"/>
    </source>
</evidence>
<dbReference type="HOGENOM" id="CLU_051514_0_0_1"/>
<dbReference type="InterPro" id="IPR019349">
    <property type="entry name" value="Ribosomal_mS35_mit"/>
</dbReference>
<evidence type="ECO:0000313" key="3">
    <source>
        <dbReference type="EMBL" id="KFH41708.1"/>
    </source>
</evidence>
<evidence type="ECO:0000259" key="2">
    <source>
        <dbReference type="Pfam" id="PF10213"/>
    </source>
</evidence>
<name>A0A086SX76_HAPC1</name>
<gene>
    <name evidence="3" type="ORF">ACRE_075850</name>
</gene>
<organism evidence="3 4">
    <name type="scientific">Hapsidospora chrysogenum (strain ATCC 11550 / CBS 779.69 / DSM 880 / IAM 14645 / JCM 23072 / IMI 49137)</name>
    <name type="common">Acremonium chrysogenum</name>
    <dbReference type="NCBI Taxonomy" id="857340"/>
    <lineage>
        <taxon>Eukaryota</taxon>
        <taxon>Fungi</taxon>
        <taxon>Dikarya</taxon>
        <taxon>Ascomycota</taxon>
        <taxon>Pezizomycotina</taxon>
        <taxon>Sordariomycetes</taxon>
        <taxon>Hypocreomycetidae</taxon>
        <taxon>Hypocreales</taxon>
        <taxon>Bionectriaceae</taxon>
        <taxon>Hapsidospora</taxon>
    </lineage>
</organism>
<dbReference type="OrthoDB" id="283424at2759"/>
<keyword evidence="3" id="KW-0687">Ribonucleoprotein</keyword>
<accession>A0A086SX76</accession>
<dbReference type="STRING" id="857340.A0A086SX76"/>
<dbReference type="EMBL" id="JPKY01000118">
    <property type="protein sequence ID" value="KFH41708.1"/>
    <property type="molecule type" value="Genomic_DNA"/>
</dbReference>
<feature type="compositionally biased region" description="Basic and acidic residues" evidence="1">
    <location>
        <begin position="51"/>
        <end position="61"/>
    </location>
</feature>
<dbReference type="AlphaFoldDB" id="A0A086SX76"/>
<dbReference type="PANTHER" id="PTHR13490">
    <property type="entry name" value="MITOCHONDRIAL 28S RIBOSOMAL PROTEIN S28"/>
    <property type="match status" value="1"/>
</dbReference>
<protein>
    <submittedName>
        <fullName evidence="3">37S ribosomal protein-like protein</fullName>
    </submittedName>
</protein>
<keyword evidence="4" id="KW-1185">Reference proteome</keyword>
<evidence type="ECO:0000256" key="1">
    <source>
        <dbReference type="SAM" id="MobiDB-lite"/>
    </source>
</evidence>
<feature type="region of interest" description="Disordered" evidence="1">
    <location>
        <begin position="26"/>
        <end position="103"/>
    </location>
</feature>
<dbReference type="Pfam" id="PF10213">
    <property type="entry name" value="MRP-S28"/>
    <property type="match status" value="1"/>
</dbReference>
<dbReference type="GO" id="GO:0003735">
    <property type="term" value="F:structural constituent of ribosome"/>
    <property type="evidence" value="ECO:0007669"/>
    <property type="project" value="InterPro"/>
</dbReference>
<feature type="domain" description="Small ribosomal subunit protein mS35 mitochondrial conserved" evidence="2">
    <location>
        <begin position="216"/>
        <end position="335"/>
    </location>
</feature>
<dbReference type="GO" id="GO:0032543">
    <property type="term" value="P:mitochondrial translation"/>
    <property type="evidence" value="ECO:0007669"/>
    <property type="project" value="InterPro"/>
</dbReference>
<dbReference type="InterPro" id="IPR039848">
    <property type="entry name" value="Ribosomal_mS35_mt"/>
</dbReference>
<feature type="region of interest" description="Disordered" evidence="1">
    <location>
        <begin position="394"/>
        <end position="413"/>
    </location>
</feature>
<reference evidence="4" key="1">
    <citation type="journal article" date="2014" name="Genome Announc.">
        <title>Genome sequence and annotation of Acremonium chrysogenum, producer of the beta-lactam antibiotic cephalosporin C.</title>
        <authorList>
            <person name="Terfehr D."/>
            <person name="Dahlmann T.A."/>
            <person name="Specht T."/>
            <person name="Zadra I."/>
            <person name="Kuernsteiner H."/>
            <person name="Kueck U."/>
        </authorList>
    </citation>
    <scope>NUCLEOTIDE SEQUENCE [LARGE SCALE GENOMIC DNA]</scope>
    <source>
        <strain evidence="4">ATCC 11550 / CBS 779.69 / DSM 880 / IAM 14645 / JCM 23072 / IMI 49137</strain>
    </source>
</reference>
<dbReference type="PANTHER" id="PTHR13490:SF0">
    <property type="entry name" value="SMALL RIBOSOMAL SUBUNIT PROTEIN MS35"/>
    <property type="match status" value="1"/>
</dbReference>
<dbReference type="Proteomes" id="UP000029964">
    <property type="component" value="Unassembled WGS sequence"/>
</dbReference>
<proteinExistence type="predicted"/>